<dbReference type="GO" id="GO:0030638">
    <property type="term" value="P:polyketide metabolic process"/>
    <property type="evidence" value="ECO:0007669"/>
    <property type="project" value="InterPro"/>
</dbReference>
<comment type="caution">
    <text evidence="1">The sequence shown here is derived from an EMBL/GenBank/DDBJ whole genome shotgun (WGS) entry which is preliminary data.</text>
</comment>
<organism evidence="1 2">
    <name type="scientific">Pilimelia terevasa</name>
    <dbReference type="NCBI Taxonomy" id="53372"/>
    <lineage>
        <taxon>Bacteria</taxon>
        <taxon>Bacillati</taxon>
        <taxon>Actinomycetota</taxon>
        <taxon>Actinomycetes</taxon>
        <taxon>Micromonosporales</taxon>
        <taxon>Micromonosporaceae</taxon>
        <taxon>Pilimelia</taxon>
    </lineage>
</organism>
<dbReference type="AlphaFoldDB" id="A0A8J3FLA4"/>
<dbReference type="InterPro" id="IPR009959">
    <property type="entry name" value="Cyclase_SnoaL-like"/>
</dbReference>
<evidence type="ECO:0008006" key="3">
    <source>
        <dbReference type="Google" id="ProtNLM"/>
    </source>
</evidence>
<keyword evidence="2" id="KW-1185">Reference proteome</keyword>
<reference evidence="1" key="2">
    <citation type="submission" date="2020-09" db="EMBL/GenBank/DDBJ databases">
        <authorList>
            <person name="Sun Q."/>
            <person name="Ohkuma M."/>
        </authorList>
    </citation>
    <scope>NUCLEOTIDE SEQUENCE</scope>
    <source>
        <strain evidence="1">JCM 3091</strain>
    </source>
</reference>
<dbReference type="Proteomes" id="UP000662200">
    <property type="component" value="Unassembled WGS sequence"/>
</dbReference>
<sequence>MGIEENKAVVMRAYLDGMNRRDMGVIRECFAPDYVNHFPAGQGEVRGIEDFTRTLGEFLDAFDDLVFTVDDILGEGEKVTLRWSAVGVHTGEYRGIPPTTVIPPTGRTVSFSATDIYRVVGGRVVEEWNTLDGWDIMHQMGAVKKAVPATA</sequence>
<protein>
    <recommendedName>
        <fullName evidence="3">Ester cyclase</fullName>
    </recommendedName>
</protein>
<name>A0A8J3FLA4_9ACTN</name>
<evidence type="ECO:0000313" key="1">
    <source>
        <dbReference type="EMBL" id="GGK40190.1"/>
    </source>
</evidence>
<dbReference type="PANTHER" id="PTHR38436:SF1">
    <property type="entry name" value="ESTER CYCLASE"/>
    <property type="match status" value="1"/>
</dbReference>
<evidence type="ECO:0000313" key="2">
    <source>
        <dbReference type="Proteomes" id="UP000662200"/>
    </source>
</evidence>
<dbReference type="EMBL" id="BMQC01000017">
    <property type="protein sequence ID" value="GGK40190.1"/>
    <property type="molecule type" value="Genomic_DNA"/>
</dbReference>
<dbReference type="InterPro" id="IPR032710">
    <property type="entry name" value="NTF2-like_dom_sf"/>
</dbReference>
<proteinExistence type="predicted"/>
<reference evidence="1" key="1">
    <citation type="journal article" date="2014" name="Int. J. Syst. Evol. Microbiol.">
        <title>Complete genome sequence of Corynebacterium casei LMG S-19264T (=DSM 44701T), isolated from a smear-ripened cheese.</title>
        <authorList>
            <consortium name="US DOE Joint Genome Institute (JGI-PGF)"/>
            <person name="Walter F."/>
            <person name="Albersmeier A."/>
            <person name="Kalinowski J."/>
            <person name="Ruckert C."/>
        </authorList>
    </citation>
    <scope>NUCLEOTIDE SEQUENCE</scope>
    <source>
        <strain evidence="1">JCM 3091</strain>
    </source>
</reference>
<dbReference type="Pfam" id="PF07366">
    <property type="entry name" value="SnoaL"/>
    <property type="match status" value="1"/>
</dbReference>
<dbReference type="PANTHER" id="PTHR38436">
    <property type="entry name" value="POLYKETIDE CYCLASE SNOAL-LIKE DOMAIN"/>
    <property type="match status" value="1"/>
</dbReference>
<dbReference type="RefSeq" id="WP_189115548.1">
    <property type="nucleotide sequence ID" value="NZ_BMQC01000017.1"/>
</dbReference>
<dbReference type="Gene3D" id="3.10.450.50">
    <property type="match status" value="1"/>
</dbReference>
<dbReference type="SUPFAM" id="SSF54427">
    <property type="entry name" value="NTF2-like"/>
    <property type="match status" value="1"/>
</dbReference>
<accession>A0A8J3FLA4</accession>
<gene>
    <name evidence="1" type="ORF">GCM10010124_36150</name>
</gene>